<dbReference type="CDD" id="cd22929">
    <property type="entry name" value="HFD_POLE4-like"/>
    <property type="match status" value="1"/>
</dbReference>
<accession>A0A9P8T7D9</accession>
<gene>
    <name evidence="5" type="ORF">OGAPHI_001829</name>
</gene>
<evidence type="ECO:0000256" key="3">
    <source>
        <dbReference type="SAM" id="MobiDB-lite"/>
    </source>
</evidence>
<comment type="subcellular location">
    <subcellularLocation>
        <location evidence="1">Nucleus</location>
    </subcellularLocation>
</comment>
<protein>
    <recommendedName>
        <fullName evidence="4">Transcription factor CBF/NF-Y/archaeal histone domain-containing protein</fullName>
    </recommendedName>
</protein>
<evidence type="ECO:0000313" key="6">
    <source>
        <dbReference type="Proteomes" id="UP000769157"/>
    </source>
</evidence>
<evidence type="ECO:0000256" key="2">
    <source>
        <dbReference type="ARBA" id="ARBA00023242"/>
    </source>
</evidence>
<dbReference type="OrthoDB" id="636685at2759"/>
<evidence type="ECO:0000259" key="4">
    <source>
        <dbReference type="Pfam" id="PF00808"/>
    </source>
</evidence>
<dbReference type="GO" id="GO:0046982">
    <property type="term" value="F:protein heterodimerization activity"/>
    <property type="evidence" value="ECO:0007669"/>
    <property type="project" value="InterPro"/>
</dbReference>
<reference evidence="5" key="2">
    <citation type="submission" date="2021-01" db="EMBL/GenBank/DDBJ databases">
        <authorList>
            <person name="Schikora-Tamarit M.A."/>
        </authorList>
    </citation>
    <scope>NUCLEOTIDE SEQUENCE</scope>
    <source>
        <strain evidence="5">CBS6075</strain>
    </source>
</reference>
<dbReference type="GO" id="GO:0006261">
    <property type="term" value="P:DNA-templated DNA replication"/>
    <property type="evidence" value="ECO:0007669"/>
    <property type="project" value="TreeGrafter"/>
</dbReference>
<feature type="region of interest" description="Disordered" evidence="3">
    <location>
        <begin position="105"/>
        <end position="152"/>
    </location>
</feature>
<evidence type="ECO:0000256" key="1">
    <source>
        <dbReference type="ARBA" id="ARBA00004123"/>
    </source>
</evidence>
<name>A0A9P8T7D9_9ASCO</name>
<dbReference type="PANTHER" id="PTHR10252">
    <property type="entry name" value="HISTONE-LIKE TRANSCRIPTION FACTOR CCAAT-RELATED"/>
    <property type="match status" value="1"/>
</dbReference>
<organism evidence="5 6">
    <name type="scientific">Ogataea philodendri</name>
    <dbReference type="NCBI Taxonomy" id="1378263"/>
    <lineage>
        <taxon>Eukaryota</taxon>
        <taxon>Fungi</taxon>
        <taxon>Dikarya</taxon>
        <taxon>Ascomycota</taxon>
        <taxon>Saccharomycotina</taxon>
        <taxon>Pichiomycetes</taxon>
        <taxon>Pichiales</taxon>
        <taxon>Pichiaceae</taxon>
        <taxon>Ogataea</taxon>
    </lineage>
</organism>
<feature type="domain" description="Transcription factor CBF/NF-Y/archaeal histone" evidence="4">
    <location>
        <begin position="11"/>
        <end position="70"/>
    </location>
</feature>
<evidence type="ECO:0000313" key="5">
    <source>
        <dbReference type="EMBL" id="KAH3668075.1"/>
    </source>
</evidence>
<dbReference type="InterPro" id="IPR050568">
    <property type="entry name" value="Transcr_DNA_Rep_Reg"/>
</dbReference>
<dbReference type="SUPFAM" id="SSF47113">
    <property type="entry name" value="Histone-fold"/>
    <property type="match status" value="1"/>
</dbReference>
<comment type="caution">
    <text evidence="5">The sequence shown here is derived from an EMBL/GenBank/DDBJ whole genome shotgun (WGS) entry which is preliminary data.</text>
</comment>
<keyword evidence="2" id="KW-0539">Nucleus</keyword>
<dbReference type="RefSeq" id="XP_046062489.1">
    <property type="nucleotide sequence ID" value="XM_046202633.1"/>
</dbReference>
<dbReference type="PANTHER" id="PTHR10252:SF151">
    <property type="entry name" value="DNA POLYMERASE EPSILON NONCATALYTIC SUBUNIT"/>
    <property type="match status" value="1"/>
</dbReference>
<dbReference type="EMBL" id="JAEUBE010000158">
    <property type="protein sequence ID" value="KAH3668075.1"/>
    <property type="molecule type" value="Genomic_DNA"/>
</dbReference>
<dbReference type="InterPro" id="IPR003958">
    <property type="entry name" value="CBFA_NFYB_domain"/>
</dbReference>
<dbReference type="AlphaFoldDB" id="A0A9P8T7D9"/>
<keyword evidence="6" id="KW-1185">Reference proteome</keyword>
<dbReference type="Pfam" id="PF00808">
    <property type="entry name" value="CBFD_NFYB_HMF"/>
    <property type="match status" value="1"/>
</dbReference>
<dbReference type="Proteomes" id="UP000769157">
    <property type="component" value="Unassembled WGS sequence"/>
</dbReference>
<proteinExistence type="predicted"/>
<reference evidence="5" key="1">
    <citation type="journal article" date="2021" name="Open Biol.">
        <title>Shared evolutionary footprints suggest mitochondrial oxidative damage underlies multiple complex I losses in fungi.</title>
        <authorList>
            <person name="Schikora-Tamarit M.A."/>
            <person name="Marcet-Houben M."/>
            <person name="Nosek J."/>
            <person name="Gabaldon T."/>
        </authorList>
    </citation>
    <scope>NUCLEOTIDE SEQUENCE</scope>
    <source>
        <strain evidence="5">CBS6075</strain>
    </source>
</reference>
<sequence>MEEEHSESTLSLPISRIKKLIKLDPDHVSSTESANYLLGAAAELFIMNLTEQASFHAKTQKRKKISYSDFYEVVHNNDNLLFMKDLVPKTVPLQQLVNENKVILNNKKPSEDDTIDEDSTLSTPQPAQPKQQMLPFMMKNNSDTQEDAVMIE</sequence>
<feature type="compositionally biased region" description="Polar residues" evidence="3">
    <location>
        <begin position="120"/>
        <end position="131"/>
    </location>
</feature>
<dbReference type="GeneID" id="70233796"/>
<dbReference type="Gene3D" id="1.10.20.10">
    <property type="entry name" value="Histone, subunit A"/>
    <property type="match status" value="1"/>
</dbReference>
<dbReference type="GO" id="GO:0008623">
    <property type="term" value="C:CHRAC"/>
    <property type="evidence" value="ECO:0007669"/>
    <property type="project" value="TreeGrafter"/>
</dbReference>
<dbReference type="InterPro" id="IPR009072">
    <property type="entry name" value="Histone-fold"/>
</dbReference>